<feature type="domain" description="EF-hand" evidence="2">
    <location>
        <begin position="19"/>
        <end position="54"/>
    </location>
</feature>
<sequence length="95" mass="10571">MGRGAVGNQITYKHPKQPLTEDQLRKIFKQYDVNNDGLLSKEELKKAFKGLGSCIPGIRANRGVHHADANGDGYINEDELNDLTKYAGRLGFILK</sequence>
<dbReference type="InterPro" id="IPR002048">
    <property type="entry name" value="EF_hand_dom"/>
</dbReference>
<dbReference type="PROSITE" id="PS50222">
    <property type="entry name" value="EF_HAND_2"/>
    <property type="match status" value="2"/>
</dbReference>
<evidence type="ECO:0000256" key="1">
    <source>
        <dbReference type="ARBA" id="ARBA00022837"/>
    </source>
</evidence>
<name>A0A2N9FNR6_FAGSY</name>
<dbReference type="InterPro" id="IPR018247">
    <property type="entry name" value="EF_Hand_1_Ca_BS"/>
</dbReference>
<dbReference type="AlphaFoldDB" id="A0A2N9FNR6"/>
<proteinExistence type="predicted"/>
<dbReference type="Gene3D" id="1.10.238.10">
    <property type="entry name" value="EF-hand"/>
    <property type="match status" value="1"/>
</dbReference>
<dbReference type="InterPro" id="IPR011992">
    <property type="entry name" value="EF-hand-dom_pair"/>
</dbReference>
<reference evidence="3" key="1">
    <citation type="submission" date="2018-02" db="EMBL/GenBank/DDBJ databases">
        <authorList>
            <person name="Cohen D.B."/>
            <person name="Kent A.D."/>
        </authorList>
    </citation>
    <scope>NUCLEOTIDE SEQUENCE</scope>
</reference>
<organism evidence="3">
    <name type="scientific">Fagus sylvatica</name>
    <name type="common">Beechnut</name>
    <dbReference type="NCBI Taxonomy" id="28930"/>
    <lineage>
        <taxon>Eukaryota</taxon>
        <taxon>Viridiplantae</taxon>
        <taxon>Streptophyta</taxon>
        <taxon>Embryophyta</taxon>
        <taxon>Tracheophyta</taxon>
        <taxon>Spermatophyta</taxon>
        <taxon>Magnoliopsida</taxon>
        <taxon>eudicotyledons</taxon>
        <taxon>Gunneridae</taxon>
        <taxon>Pentapetalae</taxon>
        <taxon>rosids</taxon>
        <taxon>fabids</taxon>
        <taxon>Fagales</taxon>
        <taxon>Fagaceae</taxon>
        <taxon>Fagus</taxon>
    </lineage>
</organism>
<dbReference type="CDD" id="cd00051">
    <property type="entry name" value="EFh"/>
    <property type="match status" value="1"/>
</dbReference>
<evidence type="ECO:0000313" key="3">
    <source>
        <dbReference type="EMBL" id="SPC92386.1"/>
    </source>
</evidence>
<feature type="domain" description="EF-hand" evidence="2">
    <location>
        <begin position="65"/>
        <end position="90"/>
    </location>
</feature>
<dbReference type="GO" id="GO:0005509">
    <property type="term" value="F:calcium ion binding"/>
    <property type="evidence" value="ECO:0007669"/>
    <property type="project" value="InterPro"/>
</dbReference>
<keyword evidence="1" id="KW-0106">Calcium</keyword>
<gene>
    <name evidence="3" type="ORF">FSB_LOCUS20268</name>
</gene>
<dbReference type="Pfam" id="PF13499">
    <property type="entry name" value="EF-hand_7"/>
    <property type="match status" value="1"/>
</dbReference>
<dbReference type="EMBL" id="OIVN01001302">
    <property type="protein sequence ID" value="SPC92386.1"/>
    <property type="molecule type" value="Genomic_DNA"/>
</dbReference>
<accession>A0A2N9FNR6</accession>
<dbReference type="SMART" id="SM00054">
    <property type="entry name" value="EFh"/>
    <property type="match status" value="2"/>
</dbReference>
<protein>
    <recommendedName>
        <fullName evidence="2">EF-hand domain-containing protein</fullName>
    </recommendedName>
</protein>
<dbReference type="PROSITE" id="PS00018">
    <property type="entry name" value="EF_HAND_1"/>
    <property type="match status" value="2"/>
</dbReference>
<dbReference type="SUPFAM" id="SSF47473">
    <property type="entry name" value="EF-hand"/>
    <property type="match status" value="1"/>
</dbReference>
<evidence type="ECO:0000259" key="2">
    <source>
        <dbReference type="PROSITE" id="PS50222"/>
    </source>
</evidence>